<keyword evidence="4" id="KW-0375">Hydrogen ion transport</keyword>
<reference evidence="18" key="2">
    <citation type="submission" date="2025-09" db="UniProtKB">
        <authorList>
            <consortium name="Ensembl"/>
        </authorList>
    </citation>
    <scope>IDENTIFICATION</scope>
</reference>
<evidence type="ECO:0000256" key="4">
    <source>
        <dbReference type="ARBA" id="ARBA00022781"/>
    </source>
</evidence>
<dbReference type="GO" id="GO:0001671">
    <property type="term" value="F:ATPase activator activity"/>
    <property type="evidence" value="ECO:0007669"/>
    <property type="project" value="TreeGrafter"/>
</dbReference>
<evidence type="ECO:0000256" key="6">
    <source>
        <dbReference type="ARBA" id="ARBA00023136"/>
    </source>
</evidence>
<organism evidence="18 19">
    <name type="scientific">Cricetulus griseus</name>
    <name type="common">Chinese hamster</name>
    <name type="synonym">Cricetulus barabensis griseus</name>
    <dbReference type="NCBI Taxonomy" id="10029"/>
    <lineage>
        <taxon>Eukaryota</taxon>
        <taxon>Metazoa</taxon>
        <taxon>Chordata</taxon>
        <taxon>Craniata</taxon>
        <taxon>Vertebrata</taxon>
        <taxon>Euteleostomi</taxon>
        <taxon>Mammalia</taxon>
        <taxon>Eutheria</taxon>
        <taxon>Euarchontoglires</taxon>
        <taxon>Glires</taxon>
        <taxon>Rodentia</taxon>
        <taxon>Myomorpha</taxon>
        <taxon>Muroidea</taxon>
        <taxon>Cricetidae</taxon>
        <taxon>Cricetinae</taxon>
        <taxon>Cricetulus</taxon>
    </lineage>
</organism>
<evidence type="ECO:0000256" key="13">
    <source>
        <dbReference type="ARBA" id="ARBA00082409"/>
    </source>
</evidence>
<dbReference type="InterPro" id="IPR008388">
    <property type="entry name" value="Ac45_acc_su"/>
</dbReference>
<evidence type="ECO:0000256" key="16">
    <source>
        <dbReference type="SAM" id="SignalP"/>
    </source>
</evidence>
<comment type="similarity">
    <text evidence="2">Belongs to the vacuolar ATPase subunit S1 family.</text>
</comment>
<evidence type="ECO:0000256" key="10">
    <source>
        <dbReference type="ARBA" id="ARBA00053363"/>
    </source>
</evidence>
<dbReference type="GO" id="GO:0030641">
    <property type="term" value="P:regulation of cellular pH"/>
    <property type="evidence" value="ECO:0007669"/>
    <property type="project" value="TreeGrafter"/>
</dbReference>
<evidence type="ECO:0000256" key="14">
    <source>
        <dbReference type="ARBA" id="ARBA00082646"/>
    </source>
</evidence>
<reference evidence="18" key="1">
    <citation type="submission" date="2025-08" db="UniProtKB">
        <authorList>
            <consortium name="Ensembl"/>
        </authorList>
    </citation>
    <scope>IDENTIFICATION</scope>
</reference>
<protein>
    <recommendedName>
        <fullName evidence="12">V-type proton ATPase subunit S1</fullName>
    </recommendedName>
    <alternativeName>
        <fullName evidence="14">V-ATPase Ac45 subunit</fullName>
    </alternativeName>
    <alternativeName>
        <fullName evidence="15">V-ATPase S1 accessory protein</fullName>
    </alternativeName>
    <alternativeName>
        <fullName evidence="13">Vacuolar proton pump subunit S1</fullName>
    </alternativeName>
</protein>
<dbReference type="GO" id="GO:0030672">
    <property type="term" value="C:synaptic vesicle membrane"/>
    <property type="evidence" value="ECO:0007669"/>
    <property type="project" value="UniProtKB-SubCell"/>
</dbReference>
<sequence length="402" mass="44121">MMAATVVSQMRMGTRWARVLWLHLFLVVVAAAVAAEQQVPLVLWSSDRAGGSLSSSMSNMTYNIFGPGNPPTALSPCSLPSLLLSIEDFTAYGGVFGNKQDSAFSNLENALDLAPSSLVLPAVDWYAISTLTTYLQEKLGASPLHVDLATLKELKLNASLPALLLIHLPYTARYSLGGIASSLALQEMDEVIGQVLSTLKSEDVPYTAALTAVRPSRVVRDVPMVAEGLGRQLLQTQVASHVIHPPVSYNDTAPRILFWAQNFSVAYKDEWKDLTSLTFGVEKLNLTGSFWNDSFAMLSLTYEPLFGAMVTFKFILASRFYPVSARYWFTMERLEIHSNGSVSHFNVSQVTGPSIYSFHCEYVSSLSKKGNLLVTNVPSLWQMTLQDFQKLVVPSDPCLCVS</sequence>
<evidence type="ECO:0000256" key="5">
    <source>
        <dbReference type="ARBA" id="ARBA00022989"/>
    </source>
</evidence>
<keyword evidence="3" id="KW-0812">Transmembrane</keyword>
<feature type="domain" description="V-type proton ATPase subunit S1 luminal" evidence="17">
    <location>
        <begin position="254"/>
        <end position="389"/>
    </location>
</feature>
<evidence type="ECO:0000256" key="7">
    <source>
        <dbReference type="ARBA" id="ARBA00024187"/>
    </source>
</evidence>
<proteinExistence type="inferred from homology"/>
<dbReference type="Pfam" id="PF05827">
    <property type="entry name" value="VAS1_LD"/>
    <property type="match status" value="1"/>
</dbReference>
<keyword evidence="6" id="KW-0472">Membrane</keyword>
<keyword evidence="4" id="KW-0813">Transport</keyword>
<feature type="signal peptide" evidence="16">
    <location>
        <begin position="1"/>
        <end position="31"/>
    </location>
</feature>
<comment type="subcellular location">
    <subcellularLocation>
        <location evidence="9">Cytoplasmic vesicle</location>
        <location evidence="9">Clathrin-coated vesicle membrane</location>
        <topology evidence="9">Single-pass type I membrane protein</topology>
    </subcellularLocation>
    <subcellularLocation>
        <location evidence="8">Cytoplasmic vesicle</location>
        <location evidence="8">Secretory vesicle</location>
        <location evidence="8">Synaptic vesicle membrane</location>
        <topology evidence="8">Single-pass type I membrane protein</topology>
    </subcellularLocation>
    <subcellularLocation>
        <location evidence="1">Endoplasmic reticulum membrane</location>
        <topology evidence="1">Single-pass type I membrane protein</topology>
    </subcellularLocation>
    <subcellularLocation>
        <location evidence="7">Endoplasmic reticulum-Golgi intermediate compartment membrane</location>
    </subcellularLocation>
</comment>
<evidence type="ECO:0000256" key="2">
    <source>
        <dbReference type="ARBA" id="ARBA00009037"/>
    </source>
</evidence>
<name>A0A8C2MB05_CRIGR</name>
<gene>
    <name evidence="18" type="primary">Atp6ap1</name>
</gene>
<feature type="chain" id="PRO_5034341964" description="V-type proton ATPase subunit S1" evidence="16">
    <location>
        <begin position="32"/>
        <end position="402"/>
    </location>
</feature>
<evidence type="ECO:0000313" key="19">
    <source>
        <dbReference type="Proteomes" id="UP000694386"/>
    </source>
</evidence>
<dbReference type="GO" id="GO:0005789">
    <property type="term" value="C:endoplasmic reticulum membrane"/>
    <property type="evidence" value="ECO:0007669"/>
    <property type="project" value="UniProtKB-SubCell"/>
</dbReference>
<evidence type="ECO:0000256" key="15">
    <source>
        <dbReference type="ARBA" id="ARBA00083572"/>
    </source>
</evidence>
<keyword evidence="5" id="KW-1133">Transmembrane helix</keyword>
<dbReference type="GO" id="GO:1902600">
    <property type="term" value="P:proton transmembrane transport"/>
    <property type="evidence" value="ECO:0007669"/>
    <property type="project" value="UniProtKB-KW"/>
</dbReference>
<dbReference type="GO" id="GO:0033116">
    <property type="term" value="C:endoplasmic reticulum-Golgi intermediate compartment membrane"/>
    <property type="evidence" value="ECO:0007669"/>
    <property type="project" value="UniProtKB-SubCell"/>
</dbReference>
<evidence type="ECO:0000313" key="18">
    <source>
        <dbReference type="Ensembl" id="ENSCGRP00001014490.1"/>
    </source>
</evidence>
<dbReference type="Proteomes" id="UP000694386">
    <property type="component" value="Unplaced"/>
</dbReference>
<dbReference type="Ensembl" id="ENSCGRT00001018727.1">
    <property type="protein sequence ID" value="ENSCGRP00001014490.1"/>
    <property type="gene ID" value="ENSCGRG00001015351.1"/>
</dbReference>
<comment type="function">
    <text evidence="10">Accessory subunit of the proton-transporting vacuolar (V)-ATPase protein pump, which is required for luminal acidification of secretory vesicles. Guides the V-type ATPase into specialized subcellular compartments, such as neuroendocrine regulated secretory vesicles or the ruffled border of the osteoclast, thereby regulating its activity. Involved in membrane trafficking and Ca(2+)-dependent membrane fusion. May play a role in the assembly of the V-type ATPase complex. In aerobic conditions, involved in intracellular iron homeostasis, thus triggering the activity of Fe(2+) prolyl hydroxylase (PHD) enzymes, and leading to HIF1A hydroxylation and subsequent proteasomal degradation. In islets of Langerhans cells, may regulate the acidification of dense-core secretory granules.</text>
</comment>
<evidence type="ECO:0000256" key="9">
    <source>
        <dbReference type="ARBA" id="ARBA00029430"/>
    </source>
</evidence>
<evidence type="ECO:0000256" key="11">
    <source>
        <dbReference type="ARBA" id="ARBA00063830"/>
    </source>
</evidence>
<dbReference type="PANTHER" id="PTHR12471">
    <property type="entry name" value="VACUOLAR ATP SYNTHASE SUBUNIT S1"/>
    <property type="match status" value="1"/>
</dbReference>
<evidence type="ECO:0000256" key="8">
    <source>
        <dbReference type="ARBA" id="ARBA00029428"/>
    </source>
</evidence>
<dbReference type="InterPro" id="IPR046755">
    <property type="entry name" value="VAS1_LD"/>
</dbReference>
<dbReference type="GO" id="GO:0033176">
    <property type="term" value="C:proton-transporting V-type ATPase complex"/>
    <property type="evidence" value="ECO:0007669"/>
    <property type="project" value="TreeGrafter"/>
</dbReference>
<evidence type="ECO:0000256" key="12">
    <source>
        <dbReference type="ARBA" id="ARBA00074436"/>
    </source>
</evidence>
<dbReference type="AlphaFoldDB" id="A0A8C2MB05"/>
<keyword evidence="4" id="KW-0406">Ion transport</keyword>
<dbReference type="FunFam" id="2.40.160.110:FF:000003">
    <property type="entry name" value="ATPase H+ transporting accessory protein 1"/>
    <property type="match status" value="1"/>
</dbReference>
<dbReference type="PANTHER" id="PTHR12471:SF2">
    <property type="entry name" value="V-TYPE PROTON ATPASE SUBUNIT S1"/>
    <property type="match status" value="1"/>
</dbReference>
<evidence type="ECO:0000256" key="3">
    <source>
        <dbReference type="ARBA" id="ARBA00022692"/>
    </source>
</evidence>
<evidence type="ECO:0000256" key="1">
    <source>
        <dbReference type="ARBA" id="ARBA00004115"/>
    </source>
</evidence>
<evidence type="ECO:0000259" key="17">
    <source>
        <dbReference type="Pfam" id="PF05827"/>
    </source>
</evidence>
<dbReference type="GO" id="GO:0030665">
    <property type="term" value="C:clathrin-coated vesicle membrane"/>
    <property type="evidence" value="ECO:0007669"/>
    <property type="project" value="UniProtKB-SubCell"/>
</dbReference>
<keyword evidence="16" id="KW-0732">Signal</keyword>
<accession>A0A8C2MB05</accession>
<comment type="subunit">
    <text evidence="11">Accessory component of the multisubunit proton-transporting vacuolar (V)-ATPase protein pump. Interacts (via N-terminus) with ATP6AP2 (via N-terminus). Interacts with RNASEK. Interacts with TMEM106B (via C-terminus).</text>
</comment>